<dbReference type="KEGG" id="nhu:H0264_28890"/>
<sequence>MAYLGTTAAAASLGDYGRGGSGEIELHWHNMPDATVELLAAGDIRGDIEIRWRLHPRFEGMFADLTVDEARILRDNLNRAISRFFGIDNAVEDIATVNGDATVFEPEKFVFCDVCRGRIWEVHSTFGTWWTHADEPDFGHDAVPAPEPVRCGQCGGRIELIDSPHDRWWAHFEHPADDHDAVPAEPGAEVA</sequence>
<gene>
    <name evidence="1" type="ORF">H0264_28890</name>
</gene>
<proteinExistence type="predicted"/>
<dbReference type="Proteomes" id="UP000515512">
    <property type="component" value="Chromosome"/>
</dbReference>
<evidence type="ECO:0000313" key="2">
    <source>
        <dbReference type="Proteomes" id="UP000515512"/>
    </source>
</evidence>
<organism evidence="1 2">
    <name type="scientific">Nocardia huaxiensis</name>
    <dbReference type="NCBI Taxonomy" id="2755382"/>
    <lineage>
        <taxon>Bacteria</taxon>
        <taxon>Bacillati</taxon>
        <taxon>Actinomycetota</taxon>
        <taxon>Actinomycetes</taxon>
        <taxon>Mycobacteriales</taxon>
        <taxon>Nocardiaceae</taxon>
        <taxon>Nocardia</taxon>
    </lineage>
</organism>
<dbReference type="RefSeq" id="WP_181580472.1">
    <property type="nucleotide sequence ID" value="NZ_CP059399.1"/>
</dbReference>
<dbReference type="AlphaFoldDB" id="A0A7D6ZFS4"/>
<name>A0A7D6ZFS4_9NOCA</name>
<dbReference type="EMBL" id="CP059399">
    <property type="protein sequence ID" value="QLY29267.1"/>
    <property type="molecule type" value="Genomic_DNA"/>
</dbReference>
<protein>
    <submittedName>
        <fullName evidence="1">Uncharacterized protein</fullName>
    </submittedName>
</protein>
<keyword evidence="2" id="KW-1185">Reference proteome</keyword>
<evidence type="ECO:0000313" key="1">
    <source>
        <dbReference type="EMBL" id="QLY29267.1"/>
    </source>
</evidence>
<accession>A0A7D6ZFS4</accession>
<reference evidence="1 2" key="1">
    <citation type="submission" date="2020-07" db="EMBL/GenBank/DDBJ databases">
        <authorList>
            <person name="Zhuang K."/>
            <person name="Ran Y."/>
        </authorList>
    </citation>
    <scope>NUCLEOTIDE SEQUENCE [LARGE SCALE GENOMIC DNA]</scope>
    <source>
        <strain evidence="1 2">WCH-YHL-001</strain>
    </source>
</reference>